<protein>
    <submittedName>
        <fullName evidence="1">Uncharacterized protein</fullName>
    </submittedName>
</protein>
<dbReference type="Proteomes" id="UP000780875">
    <property type="component" value="Unassembled WGS sequence"/>
</dbReference>
<dbReference type="EMBL" id="JAIQZJ010000027">
    <property type="protein sequence ID" value="MBZ5741251.1"/>
    <property type="molecule type" value="Genomic_DNA"/>
</dbReference>
<keyword evidence="2" id="KW-1185">Reference proteome</keyword>
<sequence>MNGALLGMAGSTVVAIALTETFAMLPVAAAAYAAAWWVLRLEQHSTRQGTRR</sequence>
<dbReference type="RefSeq" id="WP_224125549.1">
    <property type="nucleotide sequence ID" value="NZ_JAIQZJ010000027.1"/>
</dbReference>
<evidence type="ECO:0000313" key="1">
    <source>
        <dbReference type="EMBL" id="MBZ5741251.1"/>
    </source>
</evidence>
<organism evidence="1 2">
    <name type="scientific">Nocardioides mangrovi</name>
    <dbReference type="NCBI Taxonomy" id="2874580"/>
    <lineage>
        <taxon>Bacteria</taxon>
        <taxon>Bacillati</taxon>
        <taxon>Actinomycetota</taxon>
        <taxon>Actinomycetes</taxon>
        <taxon>Propionibacteriales</taxon>
        <taxon>Nocardioidaceae</taxon>
        <taxon>Nocardioides</taxon>
    </lineage>
</organism>
<evidence type="ECO:0000313" key="2">
    <source>
        <dbReference type="Proteomes" id="UP000780875"/>
    </source>
</evidence>
<comment type="caution">
    <text evidence="1">The sequence shown here is derived from an EMBL/GenBank/DDBJ whole genome shotgun (WGS) entry which is preliminary data.</text>
</comment>
<name>A0ABS7UJQ6_9ACTN</name>
<proteinExistence type="predicted"/>
<reference evidence="1 2" key="1">
    <citation type="submission" date="2021-09" db="EMBL/GenBank/DDBJ databases">
        <title>Whole genome sequence of Nocardioides sp. GBK3QG-3.</title>
        <authorList>
            <person name="Tuo L."/>
        </authorList>
    </citation>
    <scope>NUCLEOTIDE SEQUENCE [LARGE SCALE GENOMIC DNA]</scope>
    <source>
        <strain evidence="1 2">GBK3QG-3</strain>
    </source>
</reference>
<accession>A0ABS7UJQ6</accession>
<gene>
    <name evidence="1" type="ORF">K8U61_24035</name>
</gene>